<evidence type="ECO:0000313" key="7">
    <source>
        <dbReference type="Proteomes" id="UP000178943"/>
    </source>
</evidence>
<evidence type="ECO:0000256" key="3">
    <source>
        <dbReference type="ARBA" id="ARBA00022833"/>
    </source>
</evidence>
<dbReference type="GO" id="GO:0016491">
    <property type="term" value="F:oxidoreductase activity"/>
    <property type="evidence" value="ECO:0007669"/>
    <property type="project" value="UniProtKB-KW"/>
</dbReference>
<keyword evidence="2" id="KW-0479">Metal-binding</keyword>
<evidence type="ECO:0000256" key="1">
    <source>
        <dbReference type="ARBA" id="ARBA00001947"/>
    </source>
</evidence>
<dbReference type="Gene3D" id="3.40.50.720">
    <property type="entry name" value="NAD(P)-binding Rossmann-like Domain"/>
    <property type="match status" value="1"/>
</dbReference>
<dbReference type="SUPFAM" id="SSF51735">
    <property type="entry name" value="NAD(P)-binding Rossmann-fold domains"/>
    <property type="match status" value="1"/>
</dbReference>
<gene>
    <name evidence="6" type="ORF">A2Y62_19790</name>
</gene>
<organism evidence="6 7">
    <name type="scientific">Candidatus Fischerbacteria bacterium RBG_13_37_8</name>
    <dbReference type="NCBI Taxonomy" id="1817863"/>
    <lineage>
        <taxon>Bacteria</taxon>
        <taxon>Candidatus Fischeribacteriota</taxon>
    </lineage>
</organism>
<accession>A0A1F5VL76</accession>
<dbReference type="InterPro" id="IPR036291">
    <property type="entry name" value="NAD(P)-bd_dom_sf"/>
</dbReference>
<dbReference type="Pfam" id="PF16912">
    <property type="entry name" value="Glu_dehyd_C"/>
    <property type="match status" value="1"/>
</dbReference>
<evidence type="ECO:0000256" key="2">
    <source>
        <dbReference type="ARBA" id="ARBA00022723"/>
    </source>
</evidence>
<keyword evidence="3" id="KW-0862">Zinc</keyword>
<keyword evidence="4" id="KW-0560">Oxidoreductase</keyword>
<sequence>MLEPTSVIEKGIYQAYEIQRRLRVWNPQRAAVLGAGTIGLLATCLLQLRGLKVCTFGRRPGRYINSELIKNIGACYHST</sequence>
<evidence type="ECO:0000256" key="4">
    <source>
        <dbReference type="ARBA" id="ARBA00023002"/>
    </source>
</evidence>
<dbReference type="EMBL" id="MFGW01000140">
    <property type="protein sequence ID" value="OGF64134.1"/>
    <property type="molecule type" value="Genomic_DNA"/>
</dbReference>
<comment type="cofactor">
    <cofactor evidence="1">
        <name>Zn(2+)</name>
        <dbReference type="ChEBI" id="CHEBI:29105"/>
    </cofactor>
</comment>
<dbReference type="Proteomes" id="UP000178943">
    <property type="component" value="Unassembled WGS sequence"/>
</dbReference>
<comment type="caution">
    <text evidence="6">The sequence shown here is derived from an EMBL/GenBank/DDBJ whole genome shotgun (WGS) entry which is preliminary data.</text>
</comment>
<protein>
    <recommendedName>
        <fullName evidence="5">Glucose dehydrogenase C-terminal domain-containing protein</fullName>
    </recommendedName>
</protein>
<evidence type="ECO:0000313" key="6">
    <source>
        <dbReference type="EMBL" id="OGF64134.1"/>
    </source>
</evidence>
<dbReference type="GO" id="GO:0046872">
    <property type="term" value="F:metal ion binding"/>
    <property type="evidence" value="ECO:0007669"/>
    <property type="project" value="UniProtKB-KW"/>
</dbReference>
<dbReference type="InterPro" id="IPR031640">
    <property type="entry name" value="Glu_dehyd_C"/>
</dbReference>
<name>A0A1F5VL76_9BACT</name>
<dbReference type="AlphaFoldDB" id="A0A1F5VL76"/>
<feature type="domain" description="Glucose dehydrogenase C-terminal" evidence="5">
    <location>
        <begin position="1"/>
        <end position="78"/>
    </location>
</feature>
<proteinExistence type="predicted"/>
<reference evidence="6 7" key="1">
    <citation type="journal article" date="2016" name="Nat. Commun.">
        <title>Thousands of microbial genomes shed light on interconnected biogeochemical processes in an aquifer system.</title>
        <authorList>
            <person name="Anantharaman K."/>
            <person name="Brown C.T."/>
            <person name="Hug L.A."/>
            <person name="Sharon I."/>
            <person name="Castelle C.J."/>
            <person name="Probst A.J."/>
            <person name="Thomas B.C."/>
            <person name="Singh A."/>
            <person name="Wilkins M.J."/>
            <person name="Karaoz U."/>
            <person name="Brodie E.L."/>
            <person name="Williams K.H."/>
            <person name="Hubbard S.S."/>
            <person name="Banfield J.F."/>
        </authorList>
    </citation>
    <scope>NUCLEOTIDE SEQUENCE [LARGE SCALE GENOMIC DNA]</scope>
</reference>
<evidence type="ECO:0000259" key="5">
    <source>
        <dbReference type="Pfam" id="PF16912"/>
    </source>
</evidence>
<dbReference type="STRING" id="1817863.A2Y62_19790"/>